<evidence type="ECO:0000313" key="4">
    <source>
        <dbReference type="Proteomes" id="UP001274830"/>
    </source>
</evidence>
<sequence>MSKAAAKRSKSSTTPKPSTISQIPTPFTKAPTILTPLLDRLDPAQVYITHIDRLPPDHKKQIFLIPVLLNGSIALLLLWRLYTAIPIYWAIVQTLLGYTSSATVDVVNTTRREQIWVLLRRVGMFLFDFLLFRFVGPWPLTFFGERPANPVVWRWRLGFLPEEVVVRVSRGWGAEELMKGVKQGEENAFFKTRILPAIDGVVLRRKTGYLLMDKSWDLDFELMLDAHALLKQEDIKAARDLDKFVLVFMDGVGWIVWQWETDIDVVQDRRKKVIMFKELLTKLGKESLFFKWMEIVEEERDTDGGFTTAGQQKVAERVQREFEKEGVDFEDLAKGVGGLEELPVEGK</sequence>
<proteinExistence type="predicted"/>
<feature type="region of interest" description="Disordered" evidence="1">
    <location>
        <begin position="1"/>
        <end position="27"/>
    </location>
</feature>
<accession>A0AAE0WWZ2</accession>
<evidence type="ECO:0000256" key="1">
    <source>
        <dbReference type="SAM" id="MobiDB-lite"/>
    </source>
</evidence>
<organism evidence="3 4">
    <name type="scientific">Recurvomyces mirabilis</name>
    <dbReference type="NCBI Taxonomy" id="574656"/>
    <lineage>
        <taxon>Eukaryota</taxon>
        <taxon>Fungi</taxon>
        <taxon>Dikarya</taxon>
        <taxon>Ascomycota</taxon>
        <taxon>Pezizomycotina</taxon>
        <taxon>Dothideomycetes</taxon>
        <taxon>Dothideomycetidae</taxon>
        <taxon>Mycosphaerellales</taxon>
        <taxon>Teratosphaeriaceae</taxon>
        <taxon>Recurvomyces</taxon>
    </lineage>
</organism>
<feature type="compositionally biased region" description="Basic residues" evidence="1">
    <location>
        <begin position="1"/>
        <end position="10"/>
    </location>
</feature>
<keyword evidence="2" id="KW-0812">Transmembrane</keyword>
<evidence type="ECO:0000313" key="3">
    <source>
        <dbReference type="EMBL" id="KAK3679474.1"/>
    </source>
</evidence>
<keyword evidence="4" id="KW-1185">Reference proteome</keyword>
<keyword evidence="2" id="KW-0472">Membrane</keyword>
<dbReference type="EMBL" id="JAUTXT010000002">
    <property type="protein sequence ID" value="KAK3679474.1"/>
    <property type="molecule type" value="Genomic_DNA"/>
</dbReference>
<dbReference type="Proteomes" id="UP001274830">
    <property type="component" value="Unassembled WGS sequence"/>
</dbReference>
<feature type="compositionally biased region" description="Low complexity" evidence="1">
    <location>
        <begin position="11"/>
        <end position="26"/>
    </location>
</feature>
<protein>
    <submittedName>
        <fullName evidence="3">Uncharacterized protein</fullName>
    </submittedName>
</protein>
<reference evidence="3" key="1">
    <citation type="submission" date="2023-07" db="EMBL/GenBank/DDBJ databases">
        <title>Black Yeasts Isolated from many extreme environments.</title>
        <authorList>
            <person name="Coleine C."/>
            <person name="Stajich J.E."/>
            <person name="Selbmann L."/>
        </authorList>
    </citation>
    <scope>NUCLEOTIDE SEQUENCE</scope>
    <source>
        <strain evidence="3">CCFEE 5485</strain>
    </source>
</reference>
<feature type="transmembrane region" description="Helical" evidence="2">
    <location>
        <begin position="119"/>
        <end position="140"/>
    </location>
</feature>
<comment type="caution">
    <text evidence="3">The sequence shown here is derived from an EMBL/GenBank/DDBJ whole genome shotgun (WGS) entry which is preliminary data.</text>
</comment>
<dbReference type="AlphaFoldDB" id="A0AAE0WWZ2"/>
<keyword evidence="2" id="KW-1133">Transmembrane helix</keyword>
<feature type="transmembrane region" description="Helical" evidence="2">
    <location>
        <begin position="87"/>
        <end position="107"/>
    </location>
</feature>
<evidence type="ECO:0000256" key="2">
    <source>
        <dbReference type="SAM" id="Phobius"/>
    </source>
</evidence>
<feature type="transmembrane region" description="Helical" evidence="2">
    <location>
        <begin position="62"/>
        <end position="81"/>
    </location>
</feature>
<gene>
    <name evidence="3" type="ORF">LTR78_001035</name>
</gene>
<name>A0AAE0WWZ2_9PEZI</name>